<keyword evidence="3" id="KW-1185">Reference proteome</keyword>
<dbReference type="Proteomes" id="UP001159363">
    <property type="component" value="Chromosome 4"/>
</dbReference>
<evidence type="ECO:0000256" key="1">
    <source>
        <dbReference type="SAM" id="MobiDB-lite"/>
    </source>
</evidence>
<sequence length="560" mass="62646">MLFRKSLNRIAMTLDMLSLEDLDRVPWCDSRQPEGADGPRRKKNVTCLLALLSRNGLNFSSPSAKTYVMNFMCEYLRSMYLDRKDPGTRTQNLPRPIPASHQPNAPREIGRVVIIHLTRRAICRIWLLAEDWRTAIDILGSMNTKYFKIFSLFWWKIPERIIPSRRRLLCQPVQMFPKSTAAIVAASNRPPITRMSAYFDGGHFASQSELFQRPYWQPAQTDVHDYHSQKGARTHRRRSVTRPQPVLTSSPRGPQDEALWRRPSWTHTIKTGQNNNEPCNCYDMITPASTSQLEEANMCTIHCLPEDIGWLDQCVGKEGVGSGFGCRLGRGARLLESSACSQVAFAQSGWQFALCPIWLNRSELLSNSELLKFLSFPEATLAASARKCLLHNPADNVVLGGRVLPNVAESRFASAAESVGASLKFGASHSLAAIMVSPTYVYKCRPAEDGDRFGGQHLVGSGGVASRHCKRSDLVRPRAHCVIVIFIVDVTSMEAETTMSGPAFPCTIDSDHVLHPHHLSVDIILTDILFKGTNACTLDNPCRFDTRKDTLLCVLSHIVR</sequence>
<gene>
    <name evidence="2" type="ORF">PR048_016465</name>
</gene>
<reference evidence="2 3" key="1">
    <citation type="submission" date="2023-02" db="EMBL/GenBank/DDBJ databases">
        <title>LHISI_Scaffold_Assembly.</title>
        <authorList>
            <person name="Stuart O.P."/>
            <person name="Cleave R."/>
            <person name="Magrath M.J.L."/>
            <person name="Mikheyev A.S."/>
        </authorList>
    </citation>
    <scope>NUCLEOTIDE SEQUENCE [LARGE SCALE GENOMIC DNA]</scope>
    <source>
        <strain evidence="2">Daus_M_001</strain>
        <tissue evidence="2">Leg muscle</tissue>
    </source>
</reference>
<dbReference type="EMBL" id="JARBHB010000005">
    <property type="protein sequence ID" value="KAJ8884608.1"/>
    <property type="molecule type" value="Genomic_DNA"/>
</dbReference>
<name>A0ABQ9HJS6_9NEOP</name>
<feature type="region of interest" description="Disordered" evidence="1">
    <location>
        <begin position="227"/>
        <end position="258"/>
    </location>
</feature>
<accession>A0ABQ9HJS6</accession>
<proteinExistence type="predicted"/>
<comment type="caution">
    <text evidence="2">The sequence shown here is derived from an EMBL/GenBank/DDBJ whole genome shotgun (WGS) entry which is preliminary data.</text>
</comment>
<protein>
    <submittedName>
        <fullName evidence="2">Uncharacterized protein</fullName>
    </submittedName>
</protein>
<feature type="compositionally biased region" description="Basic residues" evidence="1">
    <location>
        <begin position="230"/>
        <end position="240"/>
    </location>
</feature>
<evidence type="ECO:0000313" key="2">
    <source>
        <dbReference type="EMBL" id="KAJ8884608.1"/>
    </source>
</evidence>
<organism evidence="2 3">
    <name type="scientific">Dryococelus australis</name>
    <dbReference type="NCBI Taxonomy" id="614101"/>
    <lineage>
        <taxon>Eukaryota</taxon>
        <taxon>Metazoa</taxon>
        <taxon>Ecdysozoa</taxon>
        <taxon>Arthropoda</taxon>
        <taxon>Hexapoda</taxon>
        <taxon>Insecta</taxon>
        <taxon>Pterygota</taxon>
        <taxon>Neoptera</taxon>
        <taxon>Polyneoptera</taxon>
        <taxon>Phasmatodea</taxon>
        <taxon>Verophasmatodea</taxon>
        <taxon>Anareolatae</taxon>
        <taxon>Phasmatidae</taxon>
        <taxon>Eurycanthinae</taxon>
        <taxon>Dryococelus</taxon>
    </lineage>
</organism>
<evidence type="ECO:0000313" key="3">
    <source>
        <dbReference type="Proteomes" id="UP001159363"/>
    </source>
</evidence>